<dbReference type="GO" id="GO:0005737">
    <property type="term" value="C:cytoplasm"/>
    <property type="evidence" value="ECO:0007669"/>
    <property type="project" value="TreeGrafter"/>
</dbReference>
<dbReference type="RefSeq" id="WP_022532547.1">
    <property type="nucleotide sequence ID" value="NZ_CAYARL010000009.1"/>
</dbReference>
<dbReference type="PANTHER" id="PTHR48077:SF6">
    <property type="entry name" value="TRYPTOPHAN SYNTHASE"/>
    <property type="match status" value="1"/>
</dbReference>
<feature type="domain" description="Tryptophan synthase beta chain-like PALP" evidence="13">
    <location>
        <begin position="80"/>
        <end position="418"/>
    </location>
</feature>
<comment type="catalytic activity">
    <reaction evidence="12">
        <text>(1S,2R)-1-C-(indol-3-yl)glycerol 3-phosphate + L-serine = D-glyceraldehyde 3-phosphate + L-tryptophan + H2O</text>
        <dbReference type="Rhea" id="RHEA:10532"/>
        <dbReference type="ChEBI" id="CHEBI:15377"/>
        <dbReference type="ChEBI" id="CHEBI:33384"/>
        <dbReference type="ChEBI" id="CHEBI:57912"/>
        <dbReference type="ChEBI" id="CHEBI:58866"/>
        <dbReference type="ChEBI" id="CHEBI:59776"/>
        <dbReference type="EC" id="4.2.1.20"/>
    </reaction>
</comment>
<comment type="subunit">
    <text evidence="5">Tetramer of two alpha and two beta chains.</text>
</comment>
<evidence type="ECO:0000256" key="8">
    <source>
        <dbReference type="ARBA" id="ARBA00022822"/>
    </source>
</evidence>
<dbReference type="UniPathway" id="UPA00035">
    <property type="reaction ID" value="UER00044"/>
</dbReference>
<dbReference type="Pfam" id="PF00291">
    <property type="entry name" value="PALP"/>
    <property type="match status" value="1"/>
</dbReference>
<dbReference type="AlphaFoldDB" id="A0A3G3IET5"/>
<evidence type="ECO:0000256" key="11">
    <source>
        <dbReference type="ARBA" id="ARBA00023239"/>
    </source>
</evidence>
<dbReference type="GO" id="GO:0004834">
    <property type="term" value="F:tryptophan synthase activity"/>
    <property type="evidence" value="ECO:0007669"/>
    <property type="project" value="UniProtKB-EC"/>
</dbReference>
<dbReference type="InterPro" id="IPR006316">
    <property type="entry name" value="Trp_synth_b-like"/>
</dbReference>
<dbReference type="PANTHER" id="PTHR48077">
    <property type="entry name" value="TRYPTOPHAN SYNTHASE-RELATED"/>
    <property type="match status" value="1"/>
</dbReference>
<evidence type="ECO:0000256" key="2">
    <source>
        <dbReference type="ARBA" id="ARBA00002786"/>
    </source>
</evidence>
<evidence type="ECO:0000256" key="7">
    <source>
        <dbReference type="ARBA" id="ARBA00022605"/>
    </source>
</evidence>
<dbReference type="Proteomes" id="UP000273278">
    <property type="component" value="Chromosome"/>
</dbReference>
<evidence type="ECO:0000256" key="3">
    <source>
        <dbReference type="ARBA" id="ARBA00004733"/>
    </source>
</evidence>
<name>A0A3G3IET5_9ARCH</name>
<keyword evidence="7" id="KW-0028">Amino-acid biosynthesis</keyword>
<gene>
    <name evidence="14" type="ORF">BKD89_00125</name>
</gene>
<comment type="cofactor">
    <cofactor evidence="1">
        <name>pyridoxal 5'-phosphate</name>
        <dbReference type="ChEBI" id="CHEBI:597326"/>
    </cofactor>
</comment>
<keyword evidence="11" id="KW-0456">Lyase</keyword>
<dbReference type="PIRSF" id="PIRSF001413">
    <property type="entry name" value="Trp_syn_beta"/>
    <property type="match status" value="1"/>
</dbReference>
<dbReference type="PIRSF" id="PIRSF500824">
    <property type="entry name" value="TrpB_prok"/>
    <property type="match status" value="1"/>
</dbReference>
<reference evidence="14 15" key="1">
    <citation type="submission" date="2016-10" db="EMBL/GenBank/DDBJ databases">
        <title>Complete genome of the TMA-utilizing, human hosted archaeon Methanomethylophilus alvus Gen. nov, sp. nov., strain Mx-05, derived from a pure culture.</title>
        <authorList>
            <person name="Brugere J.-F."/>
            <person name="Ben Hania W."/>
            <person name="Chaudhary P.P."/>
            <person name="Gaci N."/>
            <person name="Borrel G."/>
            <person name="Cao Van Tuat L."/>
            <person name="Fardeau M.-L."/>
            <person name="Harris H.M.B."/>
            <person name="O'Toole P.W."/>
            <person name="Ollivier B."/>
        </authorList>
    </citation>
    <scope>NUCLEOTIDE SEQUENCE [LARGE SCALE GENOMIC DNA]</scope>
    <source>
        <strain evidence="14 15">Mx-05</strain>
    </source>
</reference>
<evidence type="ECO:0000313" key="14">
    <source>
        <dbReference type="EMBL" id="AYQ54229.1"/>
    </source>
</evidence>
<dbReference type="OMA" id="IYCIGSV"/>
<evidence type="ECO:0000256" key="10">
    <source>
        <dbReference type="ARBA" id="ARBA00023141"/>
    </source>
</evidence>
<dbReference type="InterPro" id="IPR006653">
    <property type="entry name" value="Trp_synth_b_CS"/>
</dbReference>
<dbReference type="NCBIfam" id="TIGR01415">
    <property type="entry name" value="trpB_rel"/>
    <property type="match status" value="1"/>
</dbReference>
<dbReference type="Gene3D" id="3.40.50.1100">
    <property type="match status" value="2"/>
</dbReference>
<keyword evidence="10" id="KW-0057">Aromatic amino acid biosynthesis</keyword>
<dbReference type="EMBL" id="CP017686">
    <property type="protein sequence ID" value="AYQ54229.1"/>
    <property type="molecule type" value="Genomic_DNA"/>
</dbReference>
<evidence type="ECO:0000256" key="12">
    <source>
        <dbReference type="ARBA" id="ARBA00049047"/>
    </source>
</evidence>
<dbReference type="SUPFAM" id="SSF53686">
    <property type="entry name" value="Tryptophan synthase beta subunit-like PLP-dependent enzymes"/>
    <property type="match status" value="1"/>
</dbReference>
<dbReference type="EC" id="4.2.1.20" evidence="6"/>
<dbReference type="InterPro" id="IPR036052">
    <property type="entry name" value="TrpB-like_PALP_sf"/>
</dbReference>
<dbReference type="GO" id="GO:0052684">
    <property type="term" value="F:L-serine hydro-lyase (adding indole, L-tryptophan-forming) activity"/>
    <property type="evidence" value="ECO:0007669"/>
    <property type="project" value="TreeGrafter"/>
</dbReference>
<evidence type="ECO:0000259" key="13">
    <source>
        <dbReference type="Pfam" id="PF00291"/>
    </source>
</evidence>
<dbReference type="NCBIfam" id="NF009057">
    <property type="entry name" value="PRK12391.1"/>
    <property type="match status" value="1"/>
</dbReference>
<evidence type="ECO:0000256" key="6">
    <source>
        <dbReference type="ARBA" id="ARBA00012043"/>
    </source>
</evidence>
<comment type="similarity">
    <text evidence="4">Belongs to the TrpB family.</text>
</comment>
<dbReference type="PROSITE" id="PS00168">
    <property type="entry name" value="TRP_SYNTHASE_BETA"/>
    <property type="match status" value="1"/>
</dbReference>
<organism evidence="14 15">
    <name type="scientific">Methanomethylophilus alvi</name>
    <dbReference type="NCBI Taxonomy" id="1291540"/>
    <lineage>
        <taxon>Archaea</taxon>
        <taxon>Methanobacteriati</taxon>
        <taxon>Thermoplasmatota</taxon>
        <taxon>Thermoplasmata</taxon>
        <taxon>Methanomassiliicoccales</taxon>
        <taxon>Methanomethylophilaceae</taxon>
        <taxon>Methanomethylophilus</taxon>
    </lineage>
</organism>
<dbReference type="InterPro" id="IPR023026">
    <property type="entry name" value="Trp_synth_beta/beta-like"/>
</dbReference>
<keyword evidence="8" id="KW-0822">Tryptophan biosynthesis</keyword>
<proteinExistence type="inferred from homology"/>
<sequence>MAIPKDARIQLSPEDIPKRWYNIAADLPNLQPMIHPVTKEPVKEEDFKAIFCDDIIKQELSKERYIDIPEEVRDALISLNRPSPLQRAYRLEKYLKTPAKIYFKREDMSPLGSHKGNTALAQAYYNANAGIHTLTTETGAGQWGTALAMVSNLFDIKTTVFMVKGSFMAKPLRKTIINTYGATVYASPSEYTDFGRKVLKEHPETSGSLGIAISEACEMAAKDEHTCYALGSVMNHVMLHQTVIGEETLQQFGIGEIEPDYMIACVGGGSNFAGFTFPFLREKMAGKHKDCEIIAVEPKAAPSLTKGEFKYDYGDTAGMTPLMMMYSLGSQYIPPAIHAGGLRYHGMSPLVSAAFDQHKISAVSYDQTDTFAAGITFARTEGIIPAPESCHALKCAIDKAIECKEKNEAKTIVFNLSGHGLLDLYGYEQALEGTLPKSGSD</sequence>
<evidence type="ECO:0000256" key="5">
    <source>
        <dbReference type="ARBA" id="ARBA00011270"/>
    </source>
</evidence>
<comment type="function">
    <text evidence="2">The beta subunit is responsible for the synthesis of L-tryptophan from indole and L-serine.</text>
</comment>
<evidence type="ECO:0000256" key="9">
    <source>
        <dbReference type="ARBA" id="ARBA00022898"/>
    </source>
</evidence>
<dbReference type="GO" id="GO:0030170">
    <property type="term" value="F:pyridoxal phosphate binding"/>
    <property type="evidence" value="ECO:0007669"/>
    <property type="project" value="InterPro"/>
</dbReference>
<comment type="pathway">
    <text evidence="3">Amino-acid biosynthesis; L-tryptophan biosynthesis; L-tryptophan from chorismate: step 5/5.</text>
</comment>
<dbReference type="GeneID" id="41320829"/>
<evidence type="ECO:0000256" key="4">
    <source>
        <dbReference type="ARBA" id="ARBA00009982"/>
    </source>
</evidence>
<accession>A0A3G3IET5</accession>
<evidence type="ECO:0000256" key="1">
    <source>
        <dbReference type="ARBA" id="ARBA00001933"/>
    </source>
</evidence>
<keyword evidence="9" id="KW-0663">Pyridoxal phosphate</keyword>
<dbReference type="InterPro" id="IPR001926">
    <property type="entry name" value="TrpB-like_PALP"/>
</dbReference>
<protein>
    <recommendedName>
        <fullName evidence="6">tryptophan synthase</fullName>
        <ecNumber evidence="6">4.2.1.20</ecNumber>
    </recommendedName>
</protein>
<evidence type="ECO:0000313" key="15">
    <source>
        <dbReference type="Proteomes" id="UP000273278"/>
    </source>
</evidence>